<dbReference type="InterPro" id="IPR026028">
    <property type="entry name" value="V-type_ATPase_116kDa_su_euka"/>
</dbReference>
<evidence type="ECO:0000256" key="3">
    <source>
        <dbReference type="ARBA" id="ARBA00022448"/>
    </source>
</evidence>
<dbReference type="GO" id="GO:0005886">
    <property type="term" value="C:plasma membrane"/>
    <property type="evidence" value="ECO:0007669"/>
    <property type="project" value="TreeGrafter"/>
</dbReference>
<dbReference type="Proteomes" id="UP000504606">
    <property type="component" value="Unplaced"/>
</dbReference>
<accession>A0A9C6X7I4</accession>
<keyword evidence="5 9" id="KW-0375">Hydrogen ion transport</keyword>
<dbReference type="KEGG" id="foc:113202268"/>
<dbReference type="GO" id="GO:0007035">
    <property type="term" value="P:vacuolar acidification"/>
    <property type="evidence" value="ECO:0007669"/>
    <property type="project" value="TreeGrafter"/>
</dbReference>
<dbReference type="PANTHER" id="PTHR11629:SF61">
    <property type="entry name" value="V-TYPE PROTON ATPASE SUBUNIT A"/>
    <property type="match status" value="1"/>
</dbReference>
<keyword evidence="6 9" id="KW-1133">Transmembrane helix</keyword>
<protein>
    <recommendedName>
        <fullName evidence="9">V-type proton ATPase subunit a</fullName>
    </recommendedName>
</protein>
<evidence type="ECO:0000256" key="6">
    <source>
        <dbReference type="ARBA" id="ARBA00022989"/>
    </source>
</evidence>
<evidence type="ECO:0000313" key="12">
    <source>
        <dbReference type="RefSeq" id="XP_052130503.1"/>
    </source>
</evidence>
<comment type="similarity">
    <text evidence="2 9">Belongs to the V-ATPase 116 kDa subunit family.</text>
</comment>
<dbReference type="InterPro" id="IPR002490">
    <property type="entry name" value="V-ATPase_116kDa_su"/>
</dbReference>
<evidence type="ECO:0000256" key="8">
    <source>
        <dbReference type="ARBA" id="ARBA00023136"/>
    </source>
</evidence>
<keyword evidence="4 9" id="KW-0812">Transmembrane</keyword>
<keyword evidence="8 9" id="KW-0472">Membrane</keyword>
<feature type="transmembrane region" description="Helical" evidence="9">
    <location>
        <begin position="527"/>
        <end position="547"/>
    </location>
</feature>
<feature type="transmembrane region" description="Helical" evidence="9">
    <location>
        <begin position="444"/>
        <end position="466"/>
    </location>
</feature>
<evidence type="ECO:0000256" key="5">
    <source>
        <dbReference type="ARBA" id="ARBA00022781"/>
    </source>
</evidence>
<evidence type="ECO:0000256" key="7">
    <source>
        <dbReference type="ARBA" id="ARBA00023065"/>
    </source>
</evidence>
<feature type="transmembrane region" description="Helical" evidence="9">
    <location>
        <begin position="277"/>
        <end position="302"/>
    </location>
</feature>
<keyword evidence="3 9" id="KW-0813">Transport</keyword>
<reference evidence="12" key="1">
    <citation type="submission" date="2025-08" db="UniProtKB">
        <authorList>
            <consortium name="RefSeq"/>
        </authorList>
    </citation>
    <scope>IDENTIFICATION</scope>
    <source>
        <tissue evidence="12">Whole organism</tissue>
    </source>
</reference>
<evidence type="ECO:0000256" key="4">
    <source>
        <dbReference type="ARBA" id="ARBA00022692"/>
    </source>
</evidence>
<dbReference type="Pfam" id="PF01496">
    <property type="entry name" value="V_ATPase_I"/>
    <property type="match status" value="1"/>
</dbReference>
<evidence type="ECO:0000313" key="11">
    <source>
        <dbReference type="Proteomes" id="UP000504606"/>
    </source>
</evidence>
<keyword evidence="7 9" id="KW-0406">Ion transport</keyword>
<evidence type="ECO:0000256" key="10">
    <source>
        <dbReference type="SAM" id="MobiDB-lite"/>
    </source>
</evidence>
<dbReference type="GO" id="GO:0000220">
    <property type="term" value="C:vacuolar proton-transporting V-type ATPase, V0 domain"/>
    <property type="evidence" value="ECO:0007669"/>
    <property type="project" value="InterPro"/>
</dbReference>
<feature type="transmembrane region" description="Helical" evidence="9">
    <location>
        <begin position="411"/>
        <end position="432"/>
    </location>
</feature>
<evidence type="ECO:0000256" key="9">
    <source>
        <dbReference type="RuleBase" id="RU361189"/>
    </source>
</evidence>
<feature type="non-terminal residue" evidence="12">
    <location>
        <position position="1"/>
    </location>
</feature>
<keyword evidence="11" id="KW-1185">Reference proteome</keyword>
<gene>
    <name evidence="12" type="primary">LOC113202268</name>
</gene>
<dbReference type="OrthoDB" id="10264220at2759"/>
<dbReference type="PIRSF" id="PIRSF001293">
    <property type="entry name" value="ATP6V0A1"/>
    <property type="match status" value="1"/>
</dbReference>
<dbReference type="AlphaFoldDB" id="A0A9C6X7I4"/>
<dbReference type="GO" id="GO:0051117">
    <property type="term" value="F:ATPase binding"/>
    <property type="evidence" value="ECO:0007669"/>
    <property type="project" value="TreeGrafter"/>
</dbReference>
<comment type="function">
    <text evidence="9">Essential component of the vacuolar proton pump (V-ATPase), a multimeric enzyme that catalyzes the translocation of protons across the membranes. Required for assembly and activity of the V-ATPase.</text>
</comment>
<feature type="transmembrane region" description="Helical" evidence="9">
    <location>
        <begin position="314"/>
        <end position="337"/>
    </location>
</feature>
<feature type="region of interest" description="Disordered" evidence="10">
    <location>
        <begin position="557"/>
        <end position="593"/>
    </location>
</feature>
<feature type="transmembrane region" description="Helical" evidence="9">
    <location>
        <begin position="667"/>
        <end position="692"/>
    </location>
</feature>
<proteinExistence type="inferred from homology"/>
<comment type="subcellular location">
    <subcellularLocation>
        <location evidence="1">Membrane</location>
        <topology evidence="1">Multi-pass membrane protein</topology>
    </subcellularLocation>
</comment>
<organism evidence="11 12">
    <name type="scientific">Frankliniella occidentalis</name>
    <name type="common">Western flower thrips</name>
    <name type="synonym">Euthrips occidentalis</name>
    <dbReference type="NCBI Taxonomy" id="133901"/>
    <lineage>
        <taxon>Eukaryota</taxon>
        <taxon>Metazoa</taxon>
        <taxon>Ecdysozoa</taxon>
        <taxon>Arthropoda</taxon>
        <taxon>Hexapoda</taxon>
        <taxon>Insecta</taxon>
        <taxon>Pterygota</taxon>
        <taxon>Neoptera</taxon>
        <taxon>Paraneoptera</taxon>
        <taxon>Thysanoptera</taxon>
        <taxon>Terebrantia</taxon>
        <taxon>Thripoidea</taxon>
        <taxon>Thripidae</taxon>
        <taxon>Frankliniella</taxon>
    </lineage>
</organism>
<sequence length="737" mass="82537">RAGQTDLRPPQECDLFTAASTFVFQQEESDSNRALIGGDERGRLGFVAGVIPRDRVPGFERMLWRVSRGNVFLRQAPLEEPLEDPATGQPINKTVFVAFYQGENLKSRLKKVCTGYHATLYTCPSSVSEREGVVRELRIRLEDLNVVLSQTMDHRHRVAVSVAKELMTWKVMVRKMKAIYHTLNMFNMDVTNKCLIGECWVPKDELQNLRRALEDGGKAVGSTMNPIINILSTTENPPTFIRTNKFTEGFQVLVDAYAVGSYREVNPAAFTTITFPFLFSVMFGDLGHGIIVFLFAGWMCLFEKKLKKNKWGEIWDIFFGGRYIILLMGIFSMYSGLLYNDIFSLSLNIFGSGWTMNIPSANLTGNYSEAKLMLDPAEGGYRGNPYYMGIDPLWQSADNKIIFLNSFKMKLSIIIAVVHMVFGIALSIVNYVHLKKKINILLDFVPQILFLVLLFGYMVFMVVYKYFAFGPYSKKEIADDPSLKPWGTKCAPSVLISFINMVLVSANAEVKDCNQYMFPGQEPLQRAFLLIAVLMVPILLLAKPMYIKMTTRKQSTPHQALKSASNGGAAGNGIEMTGSGEQGGHAQAHAGGEHGGDTFSDVMVHQAIHTVEYVLSTVSHTASYLRLWALSLAHAQLSDVLWNMVFRRAIKIAGSMGGKGLAFTGGNFAGGFVIYVVFALWVCFTVAVLVLMEGLSAFLHTLRLHWVEFMSKFYMGSGYPFEPFTFKRILNEPTRVE</sequence>
<evidence type="ECO:0000256" key="1">
    <source>
        <dbReference type="ARBA" id="ARBA00004141"/>
    </source>
</evidence>
<dbReference type="GeneID" id="113202268"/>
<dbReference type="PANTHER" id="PTHR11629">
    <property type="entry name" value="VACUOLAR PROTON ATPASES"/>
    <property type="match status" value="1"/>
</dbReference>
<name>A0A9C6X7I4_FRAOC</name>
<dbReference type="GO" id="GO:0046961">
    <property type="term" value="F:proton-transporting ATPase activity, rotational mechanism"/>
    <property type="evidence" value="ECO:0007669"/>
    <property type="project" value="InterPro"/>
</dbReference>
<evidence type="ECO:0000256" key="2">
    <source>
        <dbReference type="ARBA" id="ARBA00009904"/>
    </source>
</evidence>
<dbReference type="RefSeq" id="XP_052130503.1">
    <property type="nucleotide sequence ID" value="XM_052274543.1"/>
</dbReference>